<accession>A0A5C3QIR2</accession>
<organism evidence="2 3">
    <name type="scientific">Pterulicium gracile</name>
    <dbReference type="NCBI Taxonomy" id="1884261"/>
    <lineage>
        <taxon>Eukaryota</taxon>
        <taxon>Fungi</taxon>
        <taxon>Dikarya</taxon>
        <taxon>Basidiomycota</taxon>
        <taxon>Agaricomycotina</taxon>
        <taxon>Agaricomycetes</taxon>
        <taxon>Agaricomycetidae</taxon>
        <taxon>Agaricales</taxon>
        <taxon>Pleurotineae</taxon>
        <taxon>Pterulaceae</taxon>
        <taxon>Pterulicium</taxon>
    </lineage>
</organism>
<name>A0A5C3QIR2_9AGAR</name>
<reference evidence="2 3" key="1">
    <citation type="journal article" date="2019" name="Nat. Ecol. Evol.">
        <title>Megaphylogeny resolves global patterns of mushroom evolution.</title>
        <authorList>
            <person name="Varga T."/>
            <person name="Krizsan K."/>
            <person name="Foldi C."/>
            <person name="Dima B."/>
            <person name="Sanchez-Garcia M."/>
            <person name="Sanchez-Ramirez S."/>
            <person name="Szollosi G.J."/>
            <person name="Szarkandi J.G."/>
            <person name="Papp V."/>
            <person name="Albert L."/>
            <person name="Andreopoulos W."/>
            <person name="Angelini C."/>
            <person name="Antonin V."/>
            <person name="Barry K.W."/>
            <person name="Bougher N.L."/>
            <person name="Buchanan P."/>
            <person name="Buyck B."/>
            <person name="Bense V."/>
            <person name="Catcheside P."/>
            <person name="Chovatia M."/>
            <person name="Cooper J."/>
            <person name="Damon W."/>
            <person name="Desjardin D."/>
            <person name="Finy P."/>
            <person name="Geml J."/>
            <person name="Haridas S."/>
            <person name="Hughes K."/>
            <person name="Justo A."/>
            <person name="Karasinski D."/>
            <person name="Kautmanova I."/>
            <person name="Kiss B."/>
            <person name="Kocsube S."/>
            <person name="Kotiranta H."/>
            <person name="LaButti K.M."/>
            <person name="Lechner B.E."/>
            <person name="Liimatainen K."/>
            <person name="Lipzen A."/>
            <person name="Lukacs Z."/>
            <person name="Mihaltcheva S."/>
            <person name="Morgado L.N."/>
            <person name="Niskanen T."/>
            <person name="Noordeloos M.E."/>
            <person name="Ohm R.A."/>
            <person name="Ortiz-Santana B."/>
            <person name="Ovrebo C."/>
            <person name="Racz N."/>
            <person name="Riley R."/>
            <person name="Savchenko A."/>
            <person name="Shiryaev A."/>
            <person name="Soop K."/>
            <person name="Spirin V."/>
            <person name="Szebenyi C."/>
            <person name="Tomsovsky M."/>
            <person name="Tulloss R.E."/>
            <person name="Uehling J."/>
            <person name="Grigoriev I.V."/>
            <person name="Vagvolgyi C."/>
            <person name="Papp T."/>
            <person name="Martin F.M."/>
            <person name="Miettinen O."/>
            <person name="Hibbett D.S."/>
            <person name="Nagy L.G."/>
        </authorList>
    </citation>
    <scope>NUCLEOTIDE SEQUENCE [LARGE SCALE GENOMIC DNA]</scope>
    <source>
        <strain evidence="2 3">CBS 309.79</strain>
    </source>
</reference>
<evidence type="ECO:0000259" key="1">
    <source>
        <dbReference type="Pfam" id="PF00096"/>
    </source>
</evidence>
<dbReference type="Gene3D" id="3.30.160.60">
    <property type="entry name" value="Classic Zinc Finger"/>
    <property type="match status" value="1"/>
</dbReference>
<dbReference type="OrthoDB" id="8922241at2759"/>
<dbReference type="Proteomes" id="UP000305067">
    <property type="component" value="Unassembled WGS sequence"/>
</dbReference>
<gene>
    <name evidence="2" type="ORF">BDV98DRAFT_567575</name>
</gene>
<keyword evidence="3" id="KW-1185">Reference proteome</keyword>
<dbReference type="AlphaFoldDB" id="A0A5C3QIR2"/>
<feature type="domain" description="C2H2-type" evidence="1">
    <location>
        <begin position="40"/>
        <end position="61"/>
    </location>
</feature>
<evidence type="ECO:0000313" key="3">
    <source>
        <dbReference type="Proteomes" id="UP000305067"/>
    </source>
</evidence>
<protein>
    <recommendedName>
        <fullName evidence="1">C2H2-type domain-containing protein</fullName>
    </recommendedName>
</protein>
<proteinExistence type="predicted"/>
<dbReference type="Pfam" id="PF00096">
    <property type="entry name" value="zf-C2H2"/>
    <property type="match status" value="1"/>
</dbReference>
<dbReference type="InterPro" id="IPR013087">
    <property type="entry name" value="Znf_C2H2_type"/>
</dbReference>
<sequence length="70" mass="7934">MSDFACPYCDFVQHSRRAPDFRRHLRTHMRSAADKGGEGHACHGGCRKTFARPDALKRHLNNPNVACVRV</sequence>
<evidence type="ECO:0000313" key="2">
    <source>
        <dbReference type="EMBL" id="TFL01816.1"/>
    </source>
</evidence>
<dbReference type="EMBL" id="ML178824">
    <property type="protein sequence ID" value="TFL01816.1"/>
    <property type="molecule type" value="Genomic_DNA"/>
</dbReference>